<dbReference type="Gene3D" id="1.10.10.60">
    <property type="entry name" value="Homeodomain-like"/>
    <property type="match status" value="1"/>
</dbReference>
<dbReference type="AlphaFoldDB" id="A0A5N1JKV5"/>
<dbReference type="GO" id="GO:0043565">
    <property type="term" value="F:sequence-specific DNA binding"/>
    <property type="evidence" value="ECO:0007669"/>
    <property type="project" value="InterPro"/>
</dbReference>
<evidence type="ECO:0000259" key="1">
    <source>
        <dbReference type="PROSITE" id="PS01124"/>
    </source>
</evidence>
<dbReference type="SMART" id="SM00342">
    <property type="entry name" value="HTH_ARAC"/>
    <property type="match status" value="1"/>
</dbReference>
<dbReference type="PROSITE" id="PS01124">
    <property type="entry name" value="HTH_ARAC_FAMILY_2"/>
    <property type="match status" value="1"/>
</dbReference>
<accession>A0A5N1JKV5</accession>
<feature type="domain" description="HTH araC/xylS-type" evidence="1">
    <location>
        <begin position="157"/>
        <end position="234"/>
    </location>
</feature>
<name>A0A5N1JKV5_9BACT</name>
<dbReference type="Pfam" id="PF20240">
    <property type="entry name" value="DUF6597"/>
    <property type="match status" value="1"/>
</dbReference>
<dbReference type="EMBL" id="VTWS01000002">
    <property type="protein sequence ID" value="KAA9355341.1"/>
    <property type="molecule type" value="Genomic_DNA"/>
</dbReference>
<evidence type="ECO:0000313" key="2">
    <source>
        <dbReference type="EMBL" id="KAA9355341.1"/>
    </source>
</evidence>
<keyword evidence="3" id="KW-1185">Reference proteome</keyword>
<dbReference type="GO" id="GO:0003700">
    <property type="term" value="F:DNA-binding transcription factor activity"/>
    <property type="evidence" value="ECO:0007669"/>
    <property type="project" value="InterPro"/>
</dbReference>
<reference evidence="2 3" key="1">
    <citation type="submission" date="2019-09" db="EMBL/GenBank/DDBJ databases">
        <title>Genome Sequence of Larkinella sp MA1.</title>
        <authorList>
            <person name="Srinivasan S."/>
        </authorList>
    </citation>
    <scope>NUCLEOTIDE SEQUENCE [LARGE SCALE GENOMIC DNA]</scope>
    <source>
        <strain evidence="2 3">MA1</strain>
    </source>
</reference>
<organism evidence="2 3">
    <name type="scientific">Larkinella humicola</name>
    <dbReference type="NCBI Taxonomy" id="2607654"/>
    <lineage>
        <taxon>Bacteria</taxon>
        <taxon>Pseudomonadati</taxon>
        <taxon>Bacteroidota</taxon>
        <taxon>Cytophagia</taxon>
        <taxon>Cytophagales</taxon>
        <taxon>Spirosomataceae</taxon>
        <taxon>Larkinella</taxon>
    </lineage>
</organism>
<dbReference type="Proteomes" id="UP000326344">
    <property type="component" value="Unassembled WGS sequence"/>
</dbReference>
<evidence type="ECO:0000313" key="3">
    <source>
        <dbReference type="Proteomes" id="UP000326344"/>
    </source>
</evidence>
<dbReference type="InterPro" id="IPR018060">
    <property type="entry name" value="HTH_AraC"/>
</dbReference>
<sequence length="248" mass="28545">MTGIDYQEIKPDAPLSDFIDSFWMLSNHSDQEKPVIIVPDGRIDLFFSFQEPYELTLLGLGSEPSPTSLTPGSRLFAVSFKLLAIDYLFDRKFPTLVDSAYHLPPDYFGITTRDFQAFDHFCDVLSNHFISQLPATIDPRKQNLFALLYASGGTIPIQAISDTVNWSSRQINRYFNQRFGISLKAYCTILRFRASFRQLKEGKLFPEQDFTDQSHFIKNVRKFAGVTPRELSKNENDRFIQFSTLPKK</sequence>
<proteinExistence type="predicted"/>
<dbReference type="Pfam" id="PF12833">
    <property type="entry name" value="HTH_18"/>
    <property type="match status" value="1"/>
</dbReference>
<protein>
    <submittedName>
        <fullName evidence="2">AraC family transcriptional regulator</fullName>
    </submittedName>
</protein>
<dbReference type="InterPro" id="IPR046532">
    <property type="entry name" value="DUF6597"/>
</dbReference>
<comment type="caution">
    <text evidence="2">The sequence shown here is derived from an EMBL/GenBank/DDBJ whole genome shotgun (WGS) entry which is preliminary data.</text>
</comment>
<gene>
    <name evidence="2" type="ORF">F0P93_08755</name>
</gene>